<dbReference type="PROSITE" id="PS51217">
    <property type="entry name" value="UVRD_HELICASE_CTER"/>
    <property type="match status" value="1"/>
</dbReference>
<dbReference type="Pfam" id="PF12705">
    <property type="entry name" value="PDDEXK_1"/>
    <property type="match status" value="1"/>
</dbReference>
<keyword evidence="5 15" id="KW-0378">Hydrolase</keyword>
<keyword evidence="11" id="KW-0413">Isomerase</keyword>
<dbReference type="CDD" id="cd17932">
    <property type="entry name" value="DEXQc_UvrD"/>
    <property type="match status" value="1"/>
</dbReference>
<dbReference type="InterPro" id="IPR014016">
    <property type="entry name" value="UvrD-like_ATP-bd"/>
</dbReference>
<dbReference type="GO" id="GO:0000725">
    <property type="term" value="P:recombinational repair"/>
    <property type="evidence" value="ECO:0007669"/>
    <property type="project" value="TreeGrafter"/>
</dbReference>
<evidence type="ECO:0000313" key="19">
    <source>
        <dbReference type="Proteomes" id="UP000034581"/>
    </source>
</evidence>
<keyword evidence="8 15" id="KW-0067">ATP-binding</keyword>
<protein>
    <recommendedName>
        <fullName evidence="13">DNA 3'-5' helicase</fullName>
        <ecNumber evidence="13">5.6.2.4</ecNumber>
    </recommendedName>
</protein>
<keyword evidence="3 15" id="KW-0547">Nucleotide-binding</keyword>
<evidence type="ECO:0000259" key="16">
    <source>
        <dbReference type="PROSITE" id="PS51198"/>
    </source>
</evidence>
<dbReference type="GO" id="GO:0003677">
    <property type="term" value="F:DNA binding"/>
    <property type="evidence" value="ECO:0007669"/>
    <property type="project" value="UniProtKB-KW"/>
</dbReference>
<evidence type="ECO:0000313" key="18">
    <source>
        <dbReference type="EMBL" id="KKP68922.1"/>
    </source>
</evidence>
<dbReference type="Pfam" id="PF13361">
    <property type="entry name" value="UvrD_C"/>
    <property type="match status" value="1"/>
</dbReference>
<dbReference type="InterPro" id="IPR014017">
    <property type="entry name" value="DNA_helicase_UvrD-like_C"/>
</dbReference>
<organism evidence="18 19">
    <name type="scientific">candidate division CPR3 bacterium GW2011_GWF2_35_18</name>
    <dbReference type="NCBI Taxonomy" id="1618350"/>
    <lineage>
        <taxon>Bacteria</taxon>
        <taxon>Bacteria division CPR3</taxon>
    </lineage>
</organism>
<evidence type="ECO:0000256" key="9">
    <source>
        <dbReference type="ARBA" id="ARBA00023125"/>
    </source>
</evidence>
<dbReference type="GO" id="GO:0005524">
    <property type="term" value="F:ATP binding"/>
    <property type="evidence" value="ECO:0007669"/>
    <property type="project" value="UniProtKB-UniRule"/>
</dbReference>
<dbReference type="SUPFAM" id="SSF52540">
    <property type="entry name" value="P-loop containing nucleoside triphosphate hydrolases"/>
    <property type="match status" value="1"/>
</dbReference>
<dbReference type="STRING" id="1618350.UR67_C0010G0006"/>
<name>A0A0G0ENN2_UNCC3</name>
<feature type="binding site" evidence="15">
    <location>
        <begin position="32"/>
        <end position="39"/>
    </location>
    <ligand>
        <name>ATP</name>
        <dbReference type="ChEBI" id="CHEBI:30616"/>
    </ligand>
</feature>
<dbReference type="PANTHER" id="PTHR11070:SF2">
    <property type="entry name" value="ATP-DEPENDENT DNA HELICASE SRS2"/>
    <property type="match status" value="1"/>
</dbReference>
<dbReference type="Gene3D" id="1.10.486.10">
    <property type="entry name" value="PCRA, domain 4"/>
    <property type="match status" value="1"/>
</dbReference>
<evidence type="ECO:0000256" key="1">
    <source>
        <dbReference type="ARBA" id="ARBA00009922"/>
    </source>
</evidence>
<evidence type="ECO:0000256" key="12">
    <source>
        <dbReference type="ARBA" id="ARBA00034617"/>
    </source>
</evidence>
<evidence type="ECO:0000256" key="14">
    <source>
        <dbReference type="ARBA" id="ARBA00048988"/>
    </source>
</evidence>
<dbReference type="Gene3D" id="3.40.50.300">
    <property type="entry name" value="P-loop containing nucleotide triphosphate hydrolases"/>
    <property type="match status" value="2"/>
</dbReference>
<proteinExistence type="inferred from homology"/>
<evidence type="ECO:0000256" key="11">
    <source>
        <dbReference type="ARBA" id="ARBA00023235"/>
    </source>
</evidence>
<evidence type="ECO:0000256" key="7">
    <source>
        <dbReference type="ARBA" id="ARBA00022839"/>
    </source>
</evidence>
<dbReference type="InterPro" id="IPR011604">
    <property type="entry name" value="PDDEXK-like_dom_sf"/>
</dbReference>
<dbReference type="PROSITE" id="PS51198">
    <property type="entry name" value="UVRD_HELICASE_ATP_BIND"/>
    <property type="match status" value="1"/>
</dbReference>
<comment type="catalytic activity">
    <reaction evidence="12">
        <text>Couples ATP hydrolysis with the unwinding of duplex DNA by translocating in the 3'-5' direction.</text>
        <dbReference type="EC" id="5.6.2.4"/>
    </reaction>
</comment>
<evidence type="ECO:0000256" key="10">
    <source>
        <dbReference type="ARBA" id="ARBA00023204"/>
    </source>
</evidence>
<dbReference type="GO" id="GO:0004527">
    <property type="term" value="F:exonuclease activity"/>
    <property type="evidence" value="ECO:0007669"/>
    <property type="project" value="UniProtKB-KW"/>
</dbReference>
<gene>
    <name evidence="18" type="ORF">UR67_C0010G0006</name>
</gene>
<dbReference type="InterPro" id="IPR027417">
    <property type="entry name" value="P-loop_NTPase"/>
</dbReference>
<keyword evidence="7" id="KW-0269">Exonuclease</keyword>
<evidence type="ECO:0000256" key="3">
    <source>
        <dbReference type="ARBA" id="ARBA00022741"/>
    </source>
</evidence>
<reference evidence="18 19" key="1">
    <citation type="journal article" date="2015" name="Nature">
        <title>rRNA introns, odd ribosomes, and small enigmatic genomes across a large radiation of phyla.</title>
        <authorList>
            <person name="Brown C.T."/>
            <person name="Hug L.A."/>
            <person name="Thomas B.C."/>
            <person name="Sharon I."/>
            <person name="Castelle C.J."/>
            <person name="Singh A."/>
            <person name="Wilkins M.J."/>
            <person name="Williams K.H."/>
            <person name="Banfield J.F."/>
        </authorList>
    </citation>
    <scope>NUCLEOTIDE SEQUENCE [LARGE SCALE GENOMIC DNA]</scope>
</reference>
<keyword evidence="4" id="KW-0227">DNA damage</keyword>
<evidence type="ECO:0000256" key="8">
    <source>
        <dbReference type="ARBA" id="ARBA00022840"/>
    </source>
</evidence>
<dbReference type="GO" id="GO:0043138">
    <property type="term" value="F:3'-5' DNA helicase activity"/>
    <property type="evidence" value="ECO:0007669"/>
    <property type="project" value="UniProtKB-EC"/>
</dbReference>
<feature type="domain" description="UvrD-like helicase ATP-binding" evidence="16">
    <location>
        <begin position="11"/>
        <end position="323"/>
    </location>
</feature>
<evidence type="ECO:0000256" key="13">
    <source>
        <dbReference type="ARBA" id="ARBA00034808"/>
    </source>
</evidence>
<evidence type="ECO:0000256" key="4">
    <source>
        <dbReference type="ARBA" id="ARBA00022763"/>
    </source>
</evidence>
<keyword evidence="9" id="KW-0238">DNA-binding</keyword>
<evidence type="ECO:0000256" key="6">
    <source>
        <dbReference type="ARBA" id="ARBA00022806"/>
    </source>
</evidence>
<evidence type="ECO:0000256" key="15">
    <source>
        <dbReference type="PROSITE-ProRule" id="PRU00560"/>
    </source>
</evidence>
<dbReference type="Pfam" id="PF00580">
    <property type="entry name" value="UvrD-helicase"/>
    <property type="match status" value="1"/>
</dbReference>
<keyword evidence="6 15" id="KW-0347">Helicase</keyword>
<dbReference type="EC" id="5.6.2.4" evidence="13"/>
<comment type="catalytic activity">
    <reaction evidence="14">
        <text>ATP + H2O = ADP + phosphate + H(+)</text>
        <dbReference type="Rhea" id="RHEA:13065"/>
        <dbReference type="ChEBI" id="CHEBI:15377"/>
        <dbReference type="ChEBI" id="CHEBI:15378"/>
        <dbReference type="ChEBI" id="CHEBI:30616"/>
        <dbReference type="ChEBI" id="CHEBI:43474"/>
        <dbReference type="ChEBI" id="CHEBI:456216"/>
        <dbReference type="EC" id="5.6.2.4"/>
    </reaction>
</comment>
<keyword evidence="10" id="KW-0234">DNA repair</keyword>
<evidence type="ECO:0000259" key="17">
    <source>
        <dbReference type="PROSITE" id="PS51217"/>
    </source>
</evidence>
<comment type="similarity">
    <text evidence="1">Belongs to the helicase family. UvrD subfamily.</text>
</comment>
<evidence type="ECO:0000256" key="2">
    <source>
        <dbReference type="ARBA" id="ARBA00022722"/>
    </source>
</evidence>
<dbReference type="InterPro" id="IPR038726">
    <property type="entry name" value="PDDEXK_AddAB-type"/>
</dbReference>
<comment type="caution">
    <text evidence="18">The sequence shown here is derived from an EMBL/GenBank/DDBJ whole genome shotgun (WGS) entry which is preliminary data.</text>
</comment>
<keyword evidence="2" id="KW-0540">Nuclease</keyword>
<feature type="domain" description="UvrD-like helicase C-terminal" evidence="17">
    <location>
        <begin position="324"/>
        <end position="613"/>
    </location>
</feature>
<accession>A0A0G0ENN2</accession>
<dbReference type="Gene3D" id="1.10.10.160">
    <property type="match status" value="1"/>
</dbReference>
<dbReference type="InterPro" id="IPR013986">
    <property type="entry name" value="DExx_box_DNA_helicase_dom_sf"/>
</dbReference>
<sequence>MAETKFQKIYNQLNKAQRLAVDSIDGPTMVIAGPGTGKTQVLSTRIANILQKTDTPPDAILALTFTESAAKNMRERLTSIIGSTAYYVNISTFHAFCTDLIQNNPDQFFISLEAEPLSELEKIQIVQTILNAEHFDKLKPANTPYFYAREILRRLSELKREGVTVKEFAKIVESEAKILTTKSKSLTKLELLTSEKNIAKNQELLKLYEEYQKEILKRNRFDFEDMINFVVEKFKNDSDFLLSYQERFQYFLIDEYQDTNSAQNEVLRLLSSYWGEKANVFVVGDPNQSIYRFQGASLENIIEFRKQYPKARIINLIDSYRSNQTILDASNSLIQKDDQENNVSQLLSIEKLVSQKDLPETKVQTLNLPSDTVEEYFIVHKVKELIKDGVNPEEIAVLYRNNVDSGNLSDLFSKEKILYNIEGGTDILSDHTINKFLKLLTLIEKSKTQTDDLDLFTILHYEFLDIDPLDILKLSRKAAEKKTHLIEIIKSPSFTKEKTVEDPQKFIDFLNLLAKWQKDDSTHIFAEFFEIVLKESGYLHWILDKTDKVERLNRLNSLFAEIKSLNRTDHTLNLNKFLGSVELMRQNNLKINEEDLDLSEKAITLSTVHKAKGKEWEYVFIVKAIDGKWGNTKKRELIKLPLGILKNTNLTTLEQNADERRLFYVALTRAKKQIFITFSESTNANSHKRENSPSLFLSEIESQYLEKLQNIDFNAEKILQETLVPKPQIKETTENIKEQEFLKNIIKNFKLSPTALNTYLECPYKFKVNNLIKIPRAKDVYLSFGTAVHKALELFYQKFKNKSELPSKEYLLTEFEKALKKEVLTANDEQNQLQHGIKALSSYYDYYQESFAPSLFTEKFFGYGYSKPYLNDIPLTGKIDRIDLLDREAKTAKVVDYKTGKPKSRNAIEGKTASANGAYKRQLVFYKLLSQLDHNFPLEITETELDFVEADSHGKLKKESFAIQIEEVDELKTTILSVMEKIRKLEFPHTKDLETCSRCEFKDHCYSEGIKL</sequence>
<dbReference type="Proteomes" id="UP000034581">
    <property type="component" value="Unassembled WGS sequence"/>
</dbReference>
<dbReference type="AlphaFoldDB" id="A0A0G0ENN2"/>
<dbReference type="Gene3D" id="3.90.320.10">
    <property type="match status" value="1"/>
</dbReference>
<dbReference type="PANTHER" id="PTHR11070">
    <property type="entry name" value="UVRD / RECB / PCRA DNA HELICASE FAMILY MEMBER"/>
    <property type="match status" value="1"/>
</dbReference>
<dbReference type="EMBL" id="LBQB01000010">
    <property type="protein sequence ID" value="KKP68922.1"/>
    <property type="molecule type" value="Genomic_DNA"/>
</dbReference>
<dbReference type="InterPro" id="IPR000212">
    <property type="entry name" value="DNA_helicase_UvrD/REP"/>
</dbReference>
<evidence type="ECO:0000256" key="5">
    <source>
        <dbReference type="ARBA" id="ARBA00022801"/>
    </source>
</evidence>